<dbReference type="InterPro" id="IPR014721">
    <property type="entry name" value="Ribsml_uS5_D2-typ_fold_subgr"/>
</dbReference>
<dbReference type="SUPFAM" id="SSF54211">
    <property type="entry name" value="Ribosomal protein S5 domain 2-like"/>
    <property type="match status" value="1"/>
</dbReference>
<dbReference type="InterPro" id="IPR004424">
    <property type="entry name" value="IspE"/>
</dbReference>
<dbReference type="EC" id="2.7.1.148" evidence="2 9"/>
<dbReference type="GO" id="GO:0019288">
    <property type="term" value="P:isopentenyl diphosphate biosynthetic process, methylerythritol 4-phosphate pathway"/>
    <property type="evidence" value="ECO:0007669"/>
    <property type="project" value="UniProtKB-UniRule"/>
</dbReference>
<comment type="function">
    <text evidence="9">Catalyzes the phosphorylation of the position 2 hydroxy group of 4-diphosphocytidyl-2C-methyl-D-erythritol.</text>
</comment>
<keyword evidence="4 9" id="KW-0808">Transferase</keyword>
<comment type="pathway">
    <text evidence="9">Isoprenoid biosynthesis; isopentenyl diphosphate biosynthesis via DXP pathway; isopentenyl diphosphate from 1-deoxy-D-xylulose 5-phosphate: step 3/6.</text>
</comment>
<feature type="binding site" evidence="9">
    <location>
        <begin position="97"/>
        <end position="107"/>
    </location>
    <ligand>
        <name>ATP</name>
        <dbReference type="ChEBI" id="CHEBI:30616"/>
    </ligand>
</feature>
<feature type="active site" evidence="9">
    <location>
        <position position="139"/>
    </location>
</feature>
<dbReference type="PANTHER" id="PTHR43527:SF2">
    <property type="entry name" value="4-DIPHOSPHOCYTIDYL-2-C-METHYL-D-ERYTHRITOL KINASE, CHLOROPLASTIC"/>
    <property type="match status" value="1"/>
</dbReference>
<comment type="caution">
    <text evidence="12">The sequence shown here is derived from an EMBL/GenBank/DDBJ whole genome shotgun (WGS) entry which is preliminary data.</text>
</comment>
<feature type="domain" description="GHMP kinase N-terminal" evidence="10">
    <location>
        <begin position="68"/>
        <end position="147"/>
    </location>
</feature>
<evidence type="ECO:0000256" key="6">
    <source>
        <dbReference type="ARBA" id="ARBA00022777"/>
    </source>
</evidence>
<dbReference type="Pfam" id="PF00288">
    <property type="entry name" value="GHMP_kinases_N"/>
    <property type="match status" value="1"/>
</dbReference>
<gene>
    <name evidence="9" type="primary">ispE</name>
    <name evidence="12" type="ORF">H8705_11185</name>
</gene>
<keyword evidence="6 9" id="KW-0418">Kinase</keyword>
<dbReference type="GO" id="GO:0016114">
    <property type="term" value="P:terpenoid biosynthetic process"/>
    <property type="evidence" value="ECO:0007669"/>
    <property type="project" value="UniProtKB-UniRule"/>
</dbReference>
<dbReference type="RefSeq" id="WP_262395866.1">
    <property type="nucleotide sequence ID" value="NZ_JACRTD010000008.1"/>
</dbReference>
<evidence type="ECO:0000256" key="8">
    <source>
        <dbReference type="ARBA" id="ARBA00032554"/>
    </source>
</evidence>
<evidence type="ECO:0000256" key="7">
    <source>
        <dbReference type="ARBA" id="ARBA00022840"/>
    </source>
</evidence>
<evidence type="ECO:0000259" key="11">
    <source>
        <dbReference type="Pfam" id="PF08544"/>
    </source>
</evidence>
<dbReference type="InterPro" id="IPR013750">
    <property type="entry name" value="GHMP_kinase_C_dom"/>
</dbReference>
<evidence type="ECO:0000256" key="3">
    <source>
        <dbReference type="ARBA" id="ARBA00017473"/>
    </source>
</evidence>
<dbReference type="PANTHER" id="PTHR43527">
    <property type="entry name" value="4-DIPHOSPHOCYTIDYL-2-C-METHYL-D-ERYTHRITOL KINASE, CHLOROPLASTIC"/>
    <property type="match status" value="1"/>
</dbReference>
<dbReference type="EMBL" id="JACRTD010000008">
    <property type="protein sequence ID" value="MBC8586145.1"/>
    <property type="molecule type" value="Genomic_DNA"/>
</dbReference>
<evidence type="ECO:0000256" key="2">
    <source>
        <dbReference type="ARBA" id="ARBA00012052"/>
    </source>
</evidence>
<dbReference type="Pfam" id="PF08544">
    <property type="entry name" value="GHMP_kinases_C"/>
    <property type="match status" value="1"/>
</dbReference>
<comment type="similarity">
    <text evidence="1 9">Belongs to the GHMP kinase family. IspE subfamily.</text>
</comment>
<evidence type="ECO:0000256" key="5">
    <source>
        <dbReference type="ARBA" id="ARBA00022741"/>
    </source>
</evidence>
<proteinExistence type="inferred from homology"/>
<dbReference type="InterPro" id="IPR006204">
    <property type="entry name" value="GHMP_kinase_N_dom"/>
</dbReference>
<name>A0A926EPI9_9FIRM</name>
<keyword evidence="7 9" id="KW-0067">ATP-binding</keyword>
<dbReference type="SUPFAM" id="SSF55060">
    <property type="entry name" value="GHMP Kinase, C-terminal domain"/>
    <property type="match status" value="1"/>
</dbReference>
<dbReference type="AlphaFoldDB" id="A0A926EPI9"/>
<evidence type="ECO:0000256" key="1">
    <source>
        <dbReference type="ARBA" id="ARBA00009684"/>
    </source>
</evidence>
<keyword evidence="13" id="KW-1185">Reference proteome</keyword>
<feature type="active site" evidence="9">
    <location>
        <position position="12"/>
    </location>
</feature>
<dbReference type="Proteomes" id="UP000623678">
    <property type="component" value="Unassembled WGS sequence"/>
</dbReference>
<dbReference type="Gene3D" id="3.30.70.890">
    <property type="entry name" value="GHMP kinase, C-terminal domain"/>
    <property type="match status" value="1"/>
</dbReference>
<evidence type="ECO:0000256" key="9">
    <source>
        <dbReference type="HAMAP-Rule" id="MF_00061"/>
    </source>
</evidence>
<evidence type="ECO:0000256" key="4">
    <source>
        <dbReference type="ARBA" id="ARBA00022679"/>
    </source>
</evidence>
<feature type="domain" description="GHMP kinase C-terminal" evidence="11">
    <location>
        <begin position="228"/>
        <end position="269"/>
    </location>
</feature>
<protein>
    <recommendedName>
        <fullName evidence="3 9">4-diphosphocytidyl-2-C-methyl-D-erythritol kinase</fullName>
        <shortName evidence="9">CMK</shortName>
        <ecNumber evidence="2 9">2.7.1.148</ecNumber>
    </recommendedName>
    <alternativeName>
        <fullName evidence="8 9">4-(cytidine-5'-diphospho)-2-C-methyl-D-erythritol kinase</fullName>
    </alternativeName>
</protein>
<dbReference type="NCBIfam" id="TIGR00154">
    <property type="entry name" value="ispE"/>
    <property type="match status" value="1"/>
</dbReference>
<comment type="catalytic activity">
    <reaction evidence="9">
        <text>4-CDP-2-C-methyl-D-erythritol + ATP = 4-CDP-2-C-methyl-D-erythritol 2-phosphate + ADP + H(+)</text>
        <dbReference type="Rhea" id="RHEA:18437"/>
        <dbReference type="ChEBI" id="CHEBI:15378"/>
        <dbReference type="ChEBI" id="CHEBI:30616"/>
        <dbReference type="ChEBI" id="CHEBI:57823"/>
        <dbReference type="ChEBI" id="CHEBI:57919"/>
        <dbReference type="ChEBI" id="CHEBI:456216"/>
        <dbReference type="EC" id="2.7.1.148"/>
    </reaction>
</comment>
<dbReference type="InterPro" id="IPR020568">
    <property type="entry name" value="Ribosomal_Su5_D2-typ_SF"/>
</dbReference>
<sequence length="296" mass="32051">MKKNVVVNAPGKINLSLDITGIREDGYHNIDTIMQSIDLGDTVTISKMDSPGVFISCDRPRVPCDESNYAHIAARMFFDEFHIPSQGIAIDIQKRIPIQAGLAGGSADAAGVLVGLNTLFDVNADEQTLCQLGVKVSADVPFCIVGGTQHATGIGNQFNRLPDLPKCYLVIAKPTMGISTKDSYRRYDKYGAEHSPDIEYLIKQLHIGNLKDLASSMYNVLEEVADVEDIHIIRNKMIGTGALGSLMSGSGSAVFGIFDNRTLARKCMKKLYGVAQGVFLARPVPYGAVVIDAQEE</sequence>
<evidence type="ECO:0000259" key="10">
    <source>
        <dbReference type="Pfam" id="PF00288"/>
    </source>
</evidence>
<dbReference type="Gene3D" id="3.30.230.10">
    <property type="match status" value="1"/>
</dbReference>
<evidence type="ECO:0000313" key="13">
    <source>
        <dbReference type="Proteomes" id="UP000623678"/>
    </source>
</evidence>
<keyword evidence="9" id="KW-0414">Isoprene biosynthesis</keyword>
<keyword evidence="5 9" id="KW-0547">Nucleotide-binding</keyword>
<dbReference type="HAMAP" id="MF_00061">
    <property type="entry name" value="IspE"/>
    <property type="match status" value="1"/>
</dbReference>
<dbReference type="PIRSF" id="PIRSF010376">
    <property type="entry name" value="IspE"/>
    <property type="match status" value="1"/>
</dbReference>
<dbReference type="InterPro" id="IPR036554">
    <property type="entry name" value="GHMP_kinase_C_sf"/>
</dbReference>
<accession>A0A926EPI9</accession>
<dbReference type="GO" id="GO:0050515">
    <property type="term" value="F:4-(cytidine 5'-diphospho)-2-C-methyl-D-erythritol kinase activity"/>
    <property type="evidence" value="ECO:0007669"/>
    <property type="project" value="UniProtKB-UniRule"/>
</dbReference>
<organism evidence="12 13">
    <name type="scientific">Youxingia wuxianensis</name>
    <dbReference type="NCBI Taxonomy" id="2763678"/>
    <lineage>
        <taxon>Bacteria</taxon>
        <taxon>Bacillati</taxon>
        <taxon>Bacillota</taxon>
        <taxon>Clostridia</taxon>
        <taxon>Eubacteriales</taxon>
        <taxon>Oscillospiraceae</taxon>
        <taxon>Youxingia</taxon>
    </lineage>
</organism>
<reference evidence="12" key="1">
    <citation type="submission" date="2020-08" db="EMBL/GenBank/DDBJ databases">
        <title>Genome public.</title>
        <authorList>
            <person name="Liu C."/>
            <person name="Sun Q."/>
        </authorList>
    </citation>
    <scope>NUCLEOTIDE SEQUENCE</scope>
    <source>
        <strain evidence="12">NSJ-64</strain>
    </source>
</reference>
<evidence type="ECO:0000313" key="12">
    <source>
        <dbReference type="EMBL" id="MBC8586145.1"/>
    </source>
</evidence>
<dbReference type="GO" id="GO:0005524">
    <property type="term" value="F:ATP binding"/>
    <property type="evidence" value="ECO:0007669"/>
    <property type="project" value="UniProtKB-UniRule"/>
</dbReference>